<dbReference type="EMBL" id="JARBHB010000011">
    <property type="protein sequence ID" value="KAJ8873219.1"/>
    <property type="molecule type" value="Genomic_DNA"/>
</dbReference>
<proteinExistence type="predicted"/>
<organism evidence="1 2">
    <name type="scientific">Dryococelus australis</name>
    <dbReference type="NCBI Taxonomy" id="614101"/>
    <lineage>
        <taxon>Eukaryota</taxon>
        <taxon>Metazoa</taxon>
        <taxon>Ecdysozoa</taxon>
        <taxon>Arthropoda</taxon>
        <taxon>Hexapoda</taxon>
        <taxon>Insecta</taxon>
        <taxon>Pterygota</taxon>
        <taxon>Neoptera</taxon>
        <taxon>Polyneoptera</taxon>
        <taxon>Phasmatodea</taxon>
        <taxon>Verophasmatodea</taxon>
        <taxon>Anareolatae</taxon>
        <taxon>Phasmatidae</taxon>
        <taxon>Eurycanthinae</taxon>
        <taxon>Dryococelus</taxon>
    </lineage>
</organism>
<reference evidence="1 2" key="1">
    <citation type="submission" date="2023-02" db="EMBL/GenBank/DDBJ databases">
        <title>LHISI_Scaffold_Assembly.</title>
        <authorList>
            <person name="Stuart O.P."/>
            <person name="Cleave R."/>
            <person name="Magrath M.J.L."/>
            <person name="Mikheyev A.S."/>
        </authorList>
    </citation>
    <scope>NUCLEOTIDE SEQUENCE [LARGE SCALE GENOMIC DNA]</scope>
    <source>
        <strain evidence="1">Daus_M_001</strain>
        <tissue evidence="1">Leg muscle</tissue>
    </source>
</reference>
<evidence type="ECO:0000313" key="2">
    <source>
        <dbReference type="Proteomes" id="UP001159363"/>
    </source>
</evidence>
<keyword evidence="2" id="KW-1185">Reference proteome</keyword>
<name>A0ABQ9GMI6_9NEOP</name>
<accession>A0ABQ9GMI6</accession>
<evidence type="ECO:0000313" key="1">
    <source>
        <dbReference type="EMBL" id="KAJ8873219.1"/>
    </source>
</evidence>
<protein>
    <submittedName>
        <fullName evidence="1">Uncharacterized protein</fullName>
    </submittedName>
</protein>
<sequence>MHQREEKNVLMISTMHNSDPIDESTGDMCKSEIITFYNLTKGGVDVVDEMKVSYSMSSINHYTYVKTLVFGSDETSSSDKSCHAHSFRTAGKPNHTGFWIASCGKSTTTN</sequence>
<dbReference type="Proteomes" id="UP001159363">
    <property type="component" value="Chromosome 10"/>
</dbReference>
<gene>
    <name evidence="1" type="ORF">PR048_026852</name>
</gene>
<comment type="caution">
    <text evidence="1">The sequence shown here is derived from an EMBL/GenBank/DDBJ whole genome shotgun (WGS) entry which is preliminary data.</text>
</comment>